<dbReference type="Gene3D" id="1.10.530.10">
    <property type="match status" value="1"/>
</dbReference>
<dbReference type="Proteomes" id="UP001589750">
    <property type="component" value="Unassembled WGS sequence"/>
</dbReference>
<comment type="caution">
    <text evidence="4">The sequence shown here is derived from an EMBL/GenBank/DDBJ whole genome shotgun (WGS) entry which is preliminary data.</text>
</comment>
<evidence type="ECO:0000259" key="3">
    <source>
        <dbReference type="Pfam" id="PF06737"/>
    </source>
</evidence>
<dbReference type="EMBL" id="JBHMDG010000015">
    <property type="protein sequence ID" value="MFB9313906.1"/>
    <property type="molecule type" value="Genomic_DNA"/>
</dbReference>
<evidence type="ECO:0000313" key="4">
    <source>
        <dbReference type="EMBL" id="MFB9313906.1"/>
    </source>
</evidence>
<evidence type="ECO:0000256" key="2">
    <source>
        <dbReference type="ARBA" id="ARBA00022801"/>
    </source>
</evidence>
<dbReference type="RefSeq" id="WP_246083934.1">
    <property type="nucleotide sequence ID" value="NZ_JBHMDG010000015.1"/>
</dbReference>
<evidence type="ECO:0000256" key="1">
    <source>
        <dbReference type="ARBA" id="ARBA00010830"/>
    </source>
</evidence>
<gene>
    <name evidence="4" type="ORF">ACFFRI_12700</name>
</gene>
<keyword evidence="5" id="KW-1185">Reference proteome</keyword>
<organism evidence="4 5">
    <name type="scientific">Nocardioides plantarum</name>
    <dbReference type="NCBI Taxonomy" id="29299"/>
    <lineage>
        <taxon>Bacteria</taxon>
        <taxon>Bacillati</taxon>
        <taxon>Actinomycetota</taxon>
        <taxon>Actinomycetes</taxon>
        <taxon>Propionibacteriales</taxon>
        <taxon>Nocardioidaceae</taxon>
        <taxon>Nocardioides</taxon>
    </lineage>
</organism>
<accession>A0ABV5KAY9</accession>
<name>A0ABV5KAY9_9ACTN</name>
<protein>
    <submittedName>
        <fullName evidence="4">Transglycosylase family protein</fullName>
    </submittedName>
</protein>
<dbReference type="InterPro" id="IPR023346">
    <property type="entry name" value="Lysozyme-like_dom_sf"/>
</dbReference>
<dbReference type="SUPFAM" id="SSF53955">
    <property type="entry name" value="Lysozyme-like"/>
    <property type="match status" value="1"/>
</dbReference>
<comment type="similarity">
    <text evidence="1">Belongs to the transglycosylase family. Rpf subfamily.</text>
</comment>
<sequence length="112" mass="12017">MRTIISTAAVAALTAVPLATQTQSPASALESQRTWNRLAECESGQDWDINTGNGYYGGLQISGDTWAAYRGHWIAPRPDKASKAGQIKVAERILNDQGWGAWPSCSQQIGVA</sequence>
<proteinExistence type="inferred from homology"/>
<keyword evidence="2" id="KW-0378">Hydrolase</keyword>
<reference evidence="4 5" key="1">
    <citation type="submission" date="2024-09" db="EMBL/GenBank/DDBJ databases">
        <authorList>
            <person name="Sun Q."/>
            <person name="Mori K."/>
        </authorList>
    </citation>
    <scope>NUCLEOTIDE SEQUENCE [LARGE SCALE GENOMIC DNA]</scope>
    <source>
        <strain evidence="4 5">JCM 9626</strain>
    </source>
</reference>
<evidence type="ECO:0000313" key="5">
    <source>
        <dbReference type="Proteomes" id="UP001589750"/>
    </source>
</evidence>
<dbReference type="CDD" id="cd13925">
    <property type="entry name" value="RPF"/>
    <property type="match status" value="1"/>
</dbReference>
<feature type="domain" description="Resuscitation-promoting factor core lysozyme-like" evidence="3">
    <location>
        <begin position="32"/>
        <end position="105"/>
    </location>
</feature>
<dbReference type="InterPro" id="IPR010618">
    <property type="entry name" value="RPF"/>
</dbReference>
<dbReference type="Pfam" id="PF06737">
    <property type="entry name" value="Transglycosylas"/>
    <property type="match status" value="1"/>
</dbReference>